<proteinExistence type="predicted"/>
<sequence length="292" mass="32649">MMKGFKSVGVLVFLSVLLPSALLWAGHVVTDEDREWAKEALKREAALKGVASTNTVAVLYFRNETGDSAIDPLSKGLALMLISDLSQVPGLKVVERVKLQALLEEMGLGASGLVEPGTAPRVGRLLRAYWLIEGTLEGAKDRLRALSDLFAVPRESVVGRPSAQGSLEEVFELEKSLLFSILRYLKVKLTTELEEQLRKYPTRDVRALMAYFRGIGAADRGDYRKARSFFQEALGFDPKFIWPQQALEELRTLEGRRPLVRDFLWSIREDTSVTDSLSTEPTKRKRPLGRGK</sequence>
<comment type="caution">
    <text evidence="2">The sequence shown here is derived from an EMBL/GenBank/DDBJ whole genome shotgun (WGS) entry which is preliminary data.</text>
</comment>
<dbReference type="Gene3D" id="3.40.50.10610">
    <property type="entry name" value="ABC-type transport auxiliary lipoprotein component"/>
    <property type="match status" value="1"/>
</dbReference>
<accession>A0A7C1BEN4</accession>
<dbReference type="PROSITE" id="PS50005">
    <property type="entry name" value="TPR"/>
    <property type="match status" value="1"/>
</dbReference>
<protein>
    <submittedName>
        <fullName evidence="2">Uncharacterized protein</fullName>
    </submittedName>
</protein>
<dbReference type="Pfam" id="PF03783">
    <property type="entry name" value="CsgG"/>
    <property type="match status" value="1"/>
</dbReference>
<dbReference type="GO" id="GO:0030288">
    <property type="term" value="C:outer membrane-bounded periplasmic space"/>
    <property type="evidence" value="ECO:0007669"/>
    <property type="project" value="InterPro"/>
</dbReference>
<dbReference type="AlphaFoldDB" id="A0A7C1BEN4"/>
<dbReference type="Proteomes" id="UP000885931">
    <property type="component" value="Unassembled WGS sequence"/>
</dbReference>
<evidence type="ECO:0000313" key="2">
    <source>
        <dbReference type="EMBL" id="HDM89580.1"/>
    </source>
</evidence>
<keyword evidence="1" id="KW-0802">TPR repeat</keyword>
<feature type="repeat" description="TPR" evidence="1">
    <location>
        <begin position="207"/>
        <end position="240"/>
    </location>
</feature>
<evidence type="ECO:0000256" key="1">
    <source>
        <dbReference type="PROSITE-ProRule" id="PRU00339"/>
    </source>
</evidence>
<dbReference type="InterPro" id="IPR005534">
    <property type="entry name" value="Curli_assmbl/transp-comp_CsgG"/>
</dbReference>
<reference evidence="2" key="1">
    <citation type="journal article" date="2020" name="mSystems">
        <title>Genome- and Community-Level Interaction Insights into Carbon Utilization and Element Cycling Functions of Hydrothermarchaeota in Hydrothermal Sediment.</title>
        <authorList>
            <person name="Zhou Z."/>
            <person name="Liu Y."/>
            <person name="Xu W."/>
            <person name="Pan J."/>
            <person name="Luo Z.H."/>
            <person name="Li M."/>
        </authorList>
    </citation>
    <scope>NUCLEOTIDE SEQUENCE [LARGE SCALE GENOMIC DNA]</scope>
    <source>
        <strain evidence="2">HyVt-237</strain>
    </source>
</reference>
<name>A0A7C1BEN4_UNCW3</name>
<dbReference type="EMBL" id="DRBW01000002">
    <property type="protein sequence ID" value="HDM89580.1"/>
    <property type="molecule type" value="Genomic_DNA"/>
</dbReference>
<organism evidence="2">
    <name type="scientific">candidate division WOR-3 bacterium</name>
    <dbReference type="NCBI Taxonomy" id="2052148"/>
    <lineage>
        <taxon>Bacteria</taxon>
        <taxon>Bacteria division WOR-3</taxon>
    </lineage>
</organism>
<dbReference type="InterPro" id="IPR019734">
    <property type="entry name" value="TPR_rpt"/>
</dbReference>
<gene>
    <name evidence="2" type="ORF">ENG67_00030</name>
</gene>